<evidence type="ECO:0000313" key="1">
    <source>
        <dbReference type="EMBL" id="PSR84078.1"/>
    </source>
</evidence>
<proteinExistence type="predicted"/>
<dbReference type="Gene3D" id="3.60.15.10">
    <property type="entry name" value="Ribonuclease Z/Hydroxyacylglutathione hydrolase-like"/>
    <property type="match status" value="1"/>
</dbReference>
<dbReference type="InParanoid" id="A0A2T3A735"/>
<sequence>MADGSGVDGQLDQPSQHGGVISLKDRAAWAAALNGACPVLAHLNADTTWLLQLPIPTALSSASDVKLDSKCNSRPRSRYNILIDPWLQGPQSDVASWFSTQWHVVAPAVQTIQELDSILAELEDGHAGGVGIDQTTYIDCVAISHEFTDHCHEATLRELPKRVPVIATDKAAALIRSWKHFDTIIETPGFSADAKADWQRALVDPNERIPPWVGIGRVITQNNALYYHSAIMVVFDRNYSPGQQTTRQKQEPQAVIYSPHGIKGSDLECIPAAGIKTLALLHGLHDVRIWMTKQLNLGALNGIQAVRACGAKYWVATHDEAKKGGGFISWLLRRKTHTLEDAAEAEKAKQEEQGGTSYEFVELRSGDGLVLS</sequence>
<dbReference type="Proteomes" id="UP000241462">
    <property type="component" value="Unassembled WGS sequence"/>
</dbReference>
<dbReference type="InterPro" id="IPR036866">
    <property type="entry name" value="RibonucZ/Hydroxyglut_hydro"/>
</dbReference>
<name>A0A2T3A735_9PEZI</name>
<gene>
    <name evidence="1" type="ORF">BD289DRAFT_434839</name>
</gene>
<reference evidence="1 2" key="1">
    <citation type="journal article" date="2018" name="Mycol. Prog.">
        <title>Coniella lustricola, a new species from submerged detritus.</title>
        <authorList>
            <person name="Raudabaugh D.B."/>
            <person name="Iturriaga T."/>
            <person name="Carver A."/>
            <person name="Mondo S."/>
            <person name="Pangilinan J."/>
            <person name="Lipzen A."/>
            <person name="He G."/>
            <person name="Amirebrahimi M."/>
            <person name="Grigoriev I.V."/>
            <person name="Miller A.N."/>
        </authorList>
    </citation>
    <scope>NUCLEOTIDE SEQUENCE [LARGE SCALE GENOMIC DNA]</scope>
    <source>
        <strain evidence="1 2">B22-T-1</strain>
    </source>
</reference>
<evidence type="ECO:0000313" key="2">
    <source>
        <dbReference type="Proteomes" id="UP000241462"/>
    </source>
</evidence>
<dbReference type="PANTHER" id="PTHR36142:SF2">
    <property type="entry name" value="METALLO-HYDROLASE_OXIDOREDUCTASE SUPERFAMILY PROTEIN"/>
    <property type="match status" value="1"/>
</dbReference>
<organism evidence="1 2">
    <name type="scientific">Coniella lustricola</name>
    <dbReference type="NCBI Taxonomy" id="2025994"/>
    <lineage>
        <taxon>Eukaryota</taxon>
        <taxon>Fungi</taxon>
        <taxon>Dikarya</taxon>
        <taxon>Ascomycota</taxon>
        <taxon>Pezizomycotina</taxon>
        <taxon>Sordariomycetes</taxon>
        <taxon>Sordariomycetidae</taxon>
        <taxon>Diaporthales</taxon>
        <taxon>Schizoparmaceae</taxon>
        <taxon>Coniella</taxon>
    </lineage>
</organism>
<dbReference type="PANTHER" id="PTHR36142">
    <property type="entry name" value="METALLO-HYDROLASE/OXIDOREDUCTASE SUPERFAMILY PROTEIN"/>
    <property type="match status" value="1"/>
</dbReference>
<dbReference type="STRING" id="2025994.A0A2T3A735"/>
<keyword evidence="2" id="KW-1185">Reference proteome</keyword>
<protein>
    <submittedName>
        <fullName evidence="1">Uncharacterized protein</fullName>
    </submittedName>
</protein>
<accession>A0A2T3A735</accession>
<dbReference type="EMBL" id="KZ678449">
    <property type="protein sequence ID" value="PSR84078.1"/>
    <property type="molecule type" value="Genomic_DNA"/>
</dbReference>
<dbReference type="OrthoDB" id="9971601at2759"/>
<dbReference type="AlphaFoldDB" id="A0A2T3A735"/>